<dbReference type="InterPro" id="IPR027417">
    <property type="entry name" value="P-loop_NTPase"/>
</dbReference>
<dbReference type="PANTHER" id="PTHR24123:SF33">
    <property type="entry name" value="PROTEIN HOS4"/>
    <property type="match status" value="1"/>
</dbReference>
<dbReference type="PROSITE" id="PS50297">
    <property type="entry name" value="ANK_REP_REGION"/>
    <property type="match status" value="1"/>
</dbReference>
<keyword evidence="2 3" id="KW-0040">ANK repeat</keyword>
<evidence type="ECO:0000313" key="6">
    <source>
        <dbReference type="Proteomes" id="UP000683360"/>
    </source>
</evidence>
<dbReference type="SMART" id="SM00248">
    <property type="entry name" value="ANK"/>
    <property type="match status" value="4"/>
</dbReference>
<protein>
    <recommendedName>
        <fullName evidence="4">Novel STAND NTPase 3 domain-containing protein</fullName>
    </recommendedName>
</protein>
<dbReference type="InterPro" id="IPR036770">
    <property type="entry name" value="Ankyrin_rpt-contain_sf"/>
</dbReference>
<dbReference type="EMBL" id="CAJPWZ010002187">
    <property type="protein sequence ID" value="CAG2232664.1"/>
    <property type="molecule type" value="Genomic_DNA"/>
</dbReference>
<dbReference type="Gene3D" id="1.25.40.20">
    <property type="entry name" value="Ankyrin repeat-containing domain"/>
    <property type="match status" value="2"/>
</dbReference>
<accession>A0A8S3TGS1</accession>
<dbReference type="AlphaFoldDB" id="A0A8S3TGS1"/>
<organism evidence="5 6">
    <name type="scientific">Mytilus edulis</name>
    <name type="common">Blue mussel</name>
    <dbReference type="NCBI Taxonomy" id="6550"/>
    <lineage>
        <taxon>Eukaryota</taxon>
        <taxon>Metazoa</taxon>
        <taxon>Spiralia</taxon>
        <taxon>Lophotrochozoa</taxon>
        <taxon>Mollusca</taxon>
        <taxon>Bivalvia</taxon>
        <taxon>Autobranchia</taxon>
        <taxon>Pteriomorphia</taxon>
        <taxon>Mytilida</taxon>
        <taxon>Mytiloidea</taxon>
        <taxon>Mytilidae</taxon>
        <taxon>Mytilinae</taxon>
        <taxon>Mytilus</taxon>
    </lineage>
</organism>
<dbReference type="SUPFAM" id="SSF52540">
    <property type="entry name" value="P-loop containing nucleoside triphosphate hydrolases"/>
    <property type="match status" value="1"/>
</dbReference>
<gene>
    <name evidence="5" type="ORF">MEDL_45245</name>
</gene>
<keyword evidence="1" id="KW-0677">Repeat</keyword>
<dbReference type="Pfam" id="PF12796">
    <property type="entry name" value="Ank_2"/>
    <property type="match status" value="1"/>
</dbReference>
<proteinExistence type="predicted"/>
<evidence type="ECO:0000259" key="4">
    <source>
        <dbReference type="Pfam" id="PF20720"/>
    </source>
</evidence>
<evidence type="ECO:0000256" key="2">
    <source>
        <dbReference type="ARBA" id="ARBA00023043"/>
    </source>
</evidence>
<dbReference type="Proteomes" id="UP000683360">
    <property type="component" value="Unassembled WGS sequence"/>
</dbReference>
<evidence type="ECO:0000256" key="1">
    <source>
        <dbReference type="ARBA" id="ARBA00022737"/>
    </source>
</evidence>
<dbReference type="InterPro" id="IPR051165">
    <property type="entry name" value="Multifunctional_ANK_Repeat"/>
</dbReference>
<reference evidence="5" key="1">
    <citation type="submission" date="2021-03" db="EMBL/GenBank/DDBJ databases">
        <authorList>
            <person name="Bekaert M."/>
        </authorList>
    </citation>
    <scope>NUCLEOTIDE SEQUENCE</scope>
</reference>
<dbReference type="PANTHER" id="PTHR24123">
    <property type="entry name" value="ANKYRIN REPEAT-CONTAINING"/>
    <property type="match status" value="1"/>
</dbReference>
<dbReference type="Pfam" id="PF20720">
    <property type="entry name" value="nSTAND3"/>
    <property type="match status" value="1"/>
</dbReference>
<dbReference type="InterPro" id="IPR002110">
    <property type="entry name" value="Ankyrin_rpt"/>
</dbReference>
<evidence type="ECO:0000256" key="3">
    <source>
        <dbReference type="PROSITE-ProRule" id="PRU00023"/>
    </source>
</evidence>
<dbReference type="CDD" id="cd01983">
    <property type="entry name" value="SIMIBI"/>
    <property type="match status" value="1"/>
</dbReference>
<sequence length="596" mass="68946">MENELKRTEFQLENMCSDFHFYKDDNIQDLTNKWKKDDQPFFVTRAAKHVFDKLETVNIVVIIGQSGSGKSATARNVALKWESQGYDVVPVESVDKIIEYRCKDTQQIFVIDDPIGIYSVNGSYLNQWEMLDSKLKALLNDNNAKIVCTLRKNMAIDTRLRATNTILNDRAYIIDLDHEDNSLNGVEKMSILKNHLIYSNRQNDISDEECKDCCKAKFAFPLLCHIFTTNDCLFHRKSDFFQKPFDYLNDEITKLHQRNKKVNDDQNVIVLEEESYCHLATRFIAELKKGEFMDILYSQPIKEEKFLKVMTSGKLENFDCIYRQEYNMEAIAAIIDIFPADKTLFHWTIATSCHNFMNYFWKSMTKKQQKKDLRADRSIFSLALLSGCKEIIILMLESGAKINTSESQYALRKLVIDGRNTTLLECLIQNGMGINFIDYNNKSLLFYAISSKNLNLQTLLIETDSRQNALHNNVFNANIEETKILLSTYNLNCVSNYGWSVFHFAAYNNDTNMIELIFKTTMKRCNKIDRNRKTAMKCNDISISIDRQDNIGWTPLHLASALSRYEVVDFLIGKGANPWLVDLDGKTPLHFLVING</sequence>
<dbReference type="InterPro" id="IPR049050">
    <property type="entry name" value="nSTAND3"/>
</dbReference>
<evidence type="ECO:0000313" key="5">
    <source>
        <dbReference type="EMBL" id="CAG2232664.1"/>
    </source>
</evidence>
<feature type="domain" description="Novel STAND NTPase 3" evidence="4">
    <location>
        <begin position="41"/>
        <end position="196"/>
    </location>
</feature>
<dbReference type="OrthoDB" id="6131081at2759"/>
<keyword evidence="6" id="KW-1185">Reference proteome</keyword>
<dbReference type="PROSITE" id="PS50088">
    <property type="entry name" value="ANK_REPEAT"/>
    <property type="match status" value="1"/>
</dbReference>
<feature type="repeat" description="ANK" evidence="3">
    <location>
        <begin position="551"/>
        <end position="583"/>
    </location>
</feature>
<dbReference type="SUPFAM" id="SSF48403">
    <property type="entry name" value="Ankyrin repeat"/>
    <property type="match status" value="1"/>
</dbReference>
<name>A0A8S3TGS1_MYTED</name>
<comment type="caution">
    <text evidence="5">The sequence shown here is derived from an EMBL/GenBank/DDBJ whole genome shotgun (WGS) entry which is preliminary data.</text>
</comment>